<evidence type="ECO:0000313" key="9">
    <source>
        <dbReference type="EnsemblMetazoa" id="CapteP145235"/>
    </source>
</evidence>
<dbReference type="FunCoup" id="R7T4N0">
    <property type="interactions" value="1449"/>
</dbReference>
<evidence type="ECO:0000256" key="3">
    <source>
        <dbReference type="ARBA" id="ARBA00022448"/>
    </source>
</evidence>
<keyword evidence="7" id="KW-0175">Coiled coil</keyword>
<keyword evidence="10" id="KW-1185">Reference proteome</keyword>
<reference evidence="9" key="3">
    <citation type="submission" date="2015-06" db="UniProtKB">
        <authorList>
            <consortium name="EnsemblMetazoa"/>
        </authorList>
    </citation>
    <scope>IDENTIFICATION</scope>
</reference>
<dbReference type="AlphaFoldDB" id="R7T4N0"/>
<dbReference type="PANTHER" id="PTHR22761">
    <property type="entry name" value="CHARGED MULTIVESICULAR BODY PROTEIN"/>
    <property type="match status" value="1"/>
</dbReference>
<proteinExistence type="inferred from homology"/>
<evidence type="ECO:0008006" key="11">
    <source>
        <dbReference type="Google" id="ProtNLM"/>
    </source>
</evidence>
<evidence type="ECO:0000256" key="4">
    <source>
        <dbReference type="ARBA" id="ARBA00022753"/>
    </source>
</evidence>
<dbReference type="PANTHER" id="PTHR22761:SF5">
    <property type="entry name" value="CHARGED MULTIVESICULAR BODY PROTEIN 6"/>
    <property type="match status" value="1"/>
</dbReference>
<keyword evidence="3" id="KW-0813">Transport</keyword>
<comment type="similarity">
    <text evidence="2">Belongs to the SNF7 family.</text>
</comment>
<dbReference type="GO" id="GO:0015031">
    <property type="term" value="P:protein transport"/>
    <property type="evidence" value="ECO:0007669"/>
    <property type="project" value="UniProtKB-KW"/>
</dbReference>
<evidence type="ECO:0000313" key="10">
    <source>
        <dbReference type="Proteomes" id="UP000014760"/>
    </source>
</evidence>
<keyword evidence="4" id="KW-0967">Endosome</keyword>
<dbReference type="STRING" id="283909.R7T4N0"/>
<evidence type="ECO:0000256" key="2">
    <source>
        <dbReference type="ARBA" id="ARBA00006190"/>
    </source>
</evidence>
<dbReference type="HOGENOM" id="CLU_086201_3_0_1"/>
<name>R7T4N0_CAPTE</name>
<sequence>MGNLFGKKNNKTRVTEQDKAVLQLKSQRDKLKQYQKKIISQLERDRQVAKDLLKIGKKDKAKLLLRKKKFQESMLEKTDGQLENIERMVHDIEFATIESQVVAGLKAGNEALNKLHRLMSIEDVERIMDETQESVQYQHEIDELLAGGLTDEDESDVLDELNQMMMEQTPAVPDTEPEQMELELPDIPAEKTRNKGEIEVMNLRKIRNGYFYCYCDI</sequence>
<evidence type="ECO:0000256" key="7">
    <source>
        <dbReference type="SAM" id="Coils"/>
    </source>
</evidence>
<feature type="coiled-coil region" evidence="7">
    <location>
        <begin position="17"/>
        <end position="44"/>
    </location>
</feature>
<organism evidence="8">
    <name type="scientific">Capitella teleta</name>
    <name type="common">Polychaete worm</name>
    <dbReference type="NCBI Taxonomy" id="283909"/>
    <lineage>
        <taxon>Eukaryota</taxon>
        <taxon>Metazoa</taxon>
        <taxon>Spiralia</taxon>
        <taxon>Lophotrochozoa</taxon>
        <taxon>Annelida</taxon>
        <taxon>Polychaeta</taxon>
        <taxon>Sedentaria</taxon>
        <taxon>Scolecida</taxon>
        <taxon>Capitellidae</taxon>
        <taxon>Capitella</taxon>
    </lineage>
</organism>
<gene>
    <name evidence="8" type="ORF">CAPTEDRAFT_145235</name>
</gene>
<dbReference type="InterPro" id="IPR005024">
    <property type="entry name" value="Snf7_fam"/>
</dbReference>
<dbReference type="GO" id="GO:0000815">
    <property type="term" value="C:ESCRT III complex"/>
    <property type="evidence" value="ECO:0007669"/>
    <property type="project" value="TreeGrafter"/>
</dbReference>
<dbReference type="EMBL" id="KB312095">
    <property type="protein sequence ID" value="ELT87903.1"/>
    <property type="molecule type" value="Genomic_DNA"/>
</dbReference>
<keyword evidence="6" id="KW-0472">Membrane</keyword>
<accession>R7T4N0</accession>
<evidence type="ECO:0000256" key="6">
    <source>
        <dbReference type="ARBA" id="ARBA00023136"/>
    </source>
</evidence>
<reference evidence="8 10" key="2">
    <citation type="journal article" date="2013" name="Nature">
        <title>Insights into bilaterian evolution from three spiralian genomes.</title>
        <authorList>
            <person name="Simakov O."/>
            <person name="Marletaz F."/>
            <person name="Cho S.J."/>
            <person name="Edsinger-Gonzales E."/>
            <person name="Havlak P."/>
            <person name="Hellsten U."/>
            <person name="Kuo D.H."/>
            <person name="Larsson T."/>
            <person name="Lv J."/>
            <person name="Arendt D."/>
            <person name="Savage R."/>
            <person name="Osoegawa K."/>
            <person name="de Jong P."/>
            <person name="Grimwood J."/>
            <person name="Chapman J.A."/>
            <person name="Shapiro H."/>
            <person name="Aerts A."/>
            <person name="Otillar R.P."/>
            <person name="Terry A.Y."/>
            <person name="Boore J.L."/>
            <person name="Grigoriev I.V."/>
            <person name="Lindberg D.R."/>
            <person name="Seaver E.C."/>
            <person name="Weisblat D.A."/>
            <person name="Putnam N.H."/>
            <person name="Rokhsar D.S."/>
        </authorList>
    </citation>
    <scope>NUCLEOTIDE SEQUENCE</scope>
    <source>
        <strain evidence="8 10">I ESC-2004</strain>
    </source>
</reference>
<dbReference type="EMBL" id="AMQN01015631">
    <property type="status" value="NOT_ANNOTATED_CDS"/>
    <property type="molecule type" value="Genomic_DNA"/>
</dbReference>
<dbReference type="Proteomes" id="UP000014760">
    <property type="component" value="Unassembled WGS sequence"/>
</dbReference>
<dbReference type="GO" id="GO:0032511">
    <property type="term" value="P:late endosome to vacuole transport via multivesicular body sorting pathway"/>
    <property type="evidence" value="ECO:0007669"/>
    <property type="project" value="TreeGrafter"/>
</dbReference>
<dbReference type="GO" id="GO:0005771">
    <property type="term" value="C:multivesicular body"/>
    <property type="evidence" value="ECO:0007669"/>
    <property type="project" value="TreeGrafter"/>
</dbReference>
<evidence type="ECO:0000256" key="1">
    <source>
        <dbReference type="ARBA" id="ARBA00004608"/>
    </source>
</evidence>
<comment type="subcellular location">
    <subcellularLocation>
        <location evidence="1">Endosome membrane</location>
    </subcellularLocation>
</comment>
<dbReference type="Pfam" id="PF03357">
    <property type="entry name" value="Snf7"/>
    <property type="match status" value="1"/>
</dbReference>
<reference evidence="10" key="1">
    <citation type="submission" date="2012-12" db="EMBL/GenBank/DDBJ databases">
        <authorList>
            <person name="Hellsten U."/>
            <person name="Grimwood J."/>
            <person name="Chapman J.A."/>
            <person name="Shapiro H."/>
            <person name="Aerts A."/>
            <person name="Otillar R.P."/>
            <person name="Terry A.Y."/>
            <person name="Boore J.L."/>
            <person name="Simakov O."/>
            <person name="Marletaz F."/>
            <person name="Cho S.-J."/>
            <person name="Edsinger-Gonzales E."/>
            <person name="Havlak P."/>
            <person name="Kuo D.-H."/>
            <person name="Larsson T."/>
            <person name="Lv J."/>
            <person name="Arendt D."/>
            <person name="Savage R."/>
            <person name="Osoegawa K."/>
            <person name="de Jong P."/>
            <person name="Lindberg D.R."/>
            <person name="Seaver E.C."/>
            <person name="Weisblat D.A."/>
            <person name="Putnam N.H."/>
            <person name="Grigoriev I.V."/>
            <person name="Rokhsar D.S."/>
        </authorList>
    </citation>
    <scope>NUCLEOTIDE SEQUENCE</scope>
    <source>
        <strain evidence="10">I ESC-2004</strain>
    </source>
</reference>
<keyword evidence="5" id="KW-0653">Protein transport</keyword>
<dbReference type="OMA" id="RAKQPAM"/>
<dbReference type="Gene3D" id="6.10.140.1230">
    <property type="match status" value="1"/>
</dbReference>
<dbReference type="EnsemblMetazoa" id="CapteT145235">
    <property type="protein sequence ID" value="CapteP145235"/>
    <property type="gene ID" value="CapteG145235"/>
</dbReference>
<evidence type="ECO:0000313" key="8">
    <source>
        <dbReference type="EMBL" id="ELT87903.1"/>
    </source>
</evidence>
<dbReference type="OrthoDB" id="441172at2759"/>
<dbReference type="GO" id="GO:0006900">
    <property type="term" value="P:vesicle budding from membrane"/>
    <property type="evidence" value="ECO:0007669"/>
    <property type="project" value="TreeGrafter"/>
</dbReference>
<protein>
    <recommendedName>
        <fullName evidence="11">Charged multivesicular body protein 6</fullName>
    </recommendedName>
</protein>
<evidence type="ECO:0000256" key="5">
    <source>
        <dbReference type="ARBA" id="ARBA00022927"/>
    </source>
</evidence>